<dbReference type="PROSITE" id="PS51257">
    <property type="entry name" value="PROKAR_LIPOPROTEIN"/>
    <property type="match status" value="1"/>
</dbReference>
<keyword evidence="2" id="KW-0964">Secreted</keyword>
<dbReference type="GO" id="GO:0005576">
    <property type="term" value="C:extracellular region"/>
    <property type="evidence" value="ECO:0007669"/>
    <property type="project" value="UniProtKB-SubCell"/>
</dbReference>
<dbReference type="GeneTree" id="ENSGT01000000221115"/>
<dbReference type="SUPFAM" id="SSF56436">
    <property type="entry name" value="C-type lectin-like"/>
    <property type="match status" value="1"/>
</dbReference>
<protein>
    <submittedName>
        <fullName evidence="4">Uncharacterized protein</fullName>
    </submittedName>
</protein>
<reference evidence="4" key="1">
    <citation type="submission" date="2025-08" db="UniProtKB">
        <authorList>
            <consortium name="Ensembl"/>
        </authorList>
    </citation>
    <scope>IDENTIFICATION</scope>
</reference>
<dbReference type="Gene3D" id="3.10.100.10">
    <property type="entry name" value="Mannose-Binding Protein A, subunit A"/>
    <property type="match status" value="1"/>
</dbReference>
<evidence type="ECO:0000313" key="4">
    <source>
        <dbReference type="Ensembl" id="ENSLLTP00000018666.1"/>
    </source>
</evidence>
<organism evidence="4 5">
    <name type="scientific">Laticauda laticaudata</name>
    <name type="common">Blue-ringed sea krait</name>
    <name type="synonym">Blue-lipped sea krait</name>
    <dbReference type="NCBI Taxonomy" id="8630"/>
    <lineage>
        <taxon>Eukaryota</taxon>
        <taxon>Metazoa</taxon>
        <taxon>Chordata</taxon>
        <taxon>Craniata</taxon>
        <taxon>Vertebrata</taxon>
        <taxon>Euteleostomi</taxon>
        <taxon>Lepidosauria</taxon>
        <taxon>Squamata</taxon>
        <taxon>Bifurcata</taxon>
        <taxon>Unidentata</taxon>
        <taxon>Episquamata</taxon>
        <taxon>Toxicofera</taxon>
        <taxon>Serpentes</taxon>
        <taxon>Colubroidea</taxon>
        <taxon>Elapidae</taxon>
        <taxon>Laticaudinae</taxon>
        <taxon>Laticauda</taxon>
    </lineage>
</organism>
<accession>A0A8C5SHX2</accession>
<evidence type="ECO:0000313" key="5">
    <source>
        <dbReference type="Proteomes" id="UP000694406"/>
    </source>
</evidence>
<dbReference type="AlphaFoldDB" id="A0A8C5SHX2"/>
<comment type="subcellular location">
    <subcellularLocation>
        <location evidence="1">Secreted</location>
    </subcellularLocation>
</comment>
<dbReference type="PANTHER" id="PTHR46746">
    <property type="entry name" value="KILLER CELL LECTIN-LIKE RECEPTOR SUBFAMILY F MEMBER 2"/>
    <property type="match status" value="1"/>
</dbReference>
<proteinExistence type="predicted"/>
<dbReference type="InterPro" id="IPR051379">
    <property type="entry name" value="C-type_Lectin_Receptor_IMM"/>
</dbReference>
<evidence type="ECO:0000256" key="2">
    <source>
        <dbReference type="ARBA" id="ARBA00022525"/>
    </source>
</evidence>
<dbReference type="GO" id="GO:0005886">
    <property type="term" value="C:plasma membrane"/>
    <property type="evidence" value="ECO:0007669"/>
    <property type="project" value="TreeGrafter"/>
</dbReference>
<keyword evidence="5" id="KW-1185">Reference proteome</keyword>
<name>A0A8C5SHX2_LATLA</name>
<dbReference type="PANTHER" id="PTHR46746:SF3">
    <property type="entry name" value="C-TYPE LECTIN DOMAIN-CONTAINING PROTEIN-RELATED"/>
    <property type="match status" value="1"/>
</dbReference>
<dbReference type="Proteomes" id="UP000694406">
    <property type="component" value="Unplaced"/>
</dbReference>
<dbReference type="InterPro" id="IPR016186">
    <property type="entry name" value="C-type_lectin-like/link_sf"/>
</dbReference>
<reference evidence="4" key="2">
    <citation type="submission" date="2025-09" db="UniProtKB">
        <authorList>
            <consortium name="Ensembl"/>
        </authorList>
    </citation>
    <scope>IDENTIFICATION</scope>
</reference>
<evidence type="ECO:0000256" key="3">
    <source>
        <dbReference type="ARBA" id="ARBA00022734"/>
    </source>
</evidence>
<sequence>MDHERKFSTAKSHFVFISSFSLGCPLRRTLYEGKCYYFSTLQKTWVESQKECAQLNSHLAIINNKAELVSR</sequence>
<dbReference type="Ensembl" id="ENSLLTT00000019360.1">
    <property type="protein sequence ID" value="ENSLLTP00000018666.1"/>
    <property type="gene ID" value="ENSLLTG00000014105.1"/>
</dbReference>
<keyword evidence="3" id="KW-0430">Lectin</keyword>
<dbReference type="GO" id="GO:0030246">
    <property type="term" value="F:carbohydrate binding"/>
    <property type="evidence" value="ECO:0007669"/>
    <property type="project" value="UniProtKB-KW"/>
</dbReference>
<evidence type="ECO:0000256" key="1">
    <source>
        <dbReference type="ARBA" id="ARBA00004613"/>
    </source>
</evidence>
<dbReference type="InterPro" id="IPR016187">
    <property type="entry name" value="CTDL_fold"/>
</dbReference>